<sequence>MSYSFQVKAATKAKTKAAVEAEFEKVLVHQPIHARDKAAALGNANAVIDLLPEDDSNDISVSCNGYVSWYGSHGEDQMAVPLTGASVSCSAGFVNREQ</sequence>
<dbReference type="RefSeq" id="WP_340519842.1">
    <property type="nucleotide sequence ID" value="NZ_FMSH01000019.1"/>
</dbReference>
<protein>
    <submittedName>
        <fullName evidence="1">Uncharacterized protein</fullName>
    </submittedName>
</protein>
<dbReference type="EMBL" id="FMSH01000019">
    <property type="protein sequence ID" value="SCU73478.1"/>
    <property type="molecule type" value="Genomic_DNA"/>
</dbReference>
<accession>A0A1K0J381</accession>
<name>A0A1K0J381_CUPNE</name>
<reference evidence="1" key="1">
    <citation type="submission" date="2016-09" db="EMBL/GenBank/DDBJ databases">
        <authorList>
            <person name="Capua I."/>
            <person name="De Benedictis P."/>
            <person name="Joannis T."/>
            <person name="Lombin L.H."/>
            <person name="Cattoli G."/>
        </authorList>
    </citation>
    <scope>NUCLEOTIDE SEQUENCE</scope>
    <source>
        <strain evidence="1">B9</strain>
    </source>
</reference>
<organism evidence="1">
    <name type="scientific">Cupriavidus necator</name>
    <name type="common">Alcaligenes eutrophus</name>
    <name type="synonym">Ralstonia eutropha</name>
    <dbReference type="NCBI Taxonomy" id="106590"/>
    <lineage>
        <taxon>Bacteria</taxon>
        <taxon>Pseudomonadati</taxon>
        <taxon>Pseudomonadota</taxon>
        <taxon>Betaproteobacteria</taxon>
        <taxon>Burkholderiales</taxon>
        <taxon>Burkholderiaceae</taxon>
        <taxon>Cupriavidus</taxon>
    </lineage>
</organism>
<evidence type="ECO:0000313" key="1">
    <source>
        <dbReference type="EMBL" id="SCU73478.1"/>
    </source>
</evidence>
<dbReference type="AlphaFoldDB" id="A0A1K0J381"/>
<gene>
    <name evidence="1" type="ORF">CNECB9_1150022</name>
</gene>
<proteinExistence type="predicted"/>